<feature type="domain" description="TNase-like" evidence="6">
    <location>
        <begin position="18"/>
        <end position="143"/>
    </location>
</feature>
<dbReference type="PROSITE" id="PS50830">
    <property type="entry name" value="TNASE_3"/>
    <property type="match status" value="1"/>
</dbReference>
<evidence type="ECO:0000256" key="1">
    <source>
        <dbReference type="ARBA" id="ARBA00022722"/>
    </source>
</evidence>
<keyword evidence="3" id="KW-0378">Hydrolase</keyword>
<dbReference type="InterPro" id="IPR035437">
    <property type="entry name" value="SNase_OB-fold_sf"/>
</dbReference>
<proteinExistence type="predicted"/>
<name>A0A9E9LCS8_9BURK</name>
<dbReference type="Proteomes" id="UP001164819">
    <property type="component" value="Chromosome"/>
</dbReference>
<dbReference type="GO" id="GO:0004519">
    <property type="term" value="F:endonuclease activity"/>
    <property type="evidence" value="ECO:0007669"/>
    <property type="project" value="UniProtKB-KW"/>
</dbReference>
<feature type="chain" id="PRO_5039624146" evidence="5">
    <location>
        <begin position="20"/>
        <end position="197"/>
    </location>
</feature>
<dbReference type="PANTHER" id="PTHR12302">
    <property type="entry name" value="EBNA2 BINDING PROTEIN P100"/>
    <property type="match status" value="1"/>
</dbReference>
<organism evidence="7">
    <name type="scientific">Oxalobacter aliiformigenes</name>
    <dbReference type="NCBI Taxonomy" id="2946593"/>
    <lineage>
        <taxon>Bacteria</taxon>
        <taxon>Pseudomonadati</taxon>
        <taxon>Pseudomonadota</taxon>
        <taxon>Betaproteobacteria</taxon>
        <taxon>Burkholderiales</taxon>
        <taxon>Oxalobacteraceae</taxon>
        <taxon>Oxalobacter</taxon>
    </lineage>
</organism>
<dbReference type="RefSeq" id="WP_269316303.1">
    <property type="nucleotide sequence ID" value="NZ_CP098251.1"/>
</dbReference>
<keyword evidence="5" id="KW-0732">Signal</keyword>
<dbReference type="SMART" id="SM00318">
    <property type="entry name" value="SNc"/>
    <property type="match status" value="1"/>
</dbReference>
<evidence type="ECO:0000256" key="4">
    <source>
        <dbReference type="SAM" id="MobiDB-lite"/>
    </source>
</evidence>
<dbReference type="EMBL" id="CP098251">
    <property type="protein sequence ID" value="WAV92017.1"/>
    <property type="molecule type" value="Genomic_DNA"/>
</dbReference>
<feature type="region of interest" description="Disordered" evidence="4">
    <location>
        <begin position="154"/>
        <end position="197"/>
    </location>
</feature>
<keyword evidence="1" id="KW-0540">Nuclease</keyword>
<accession>A0A9E9LCS8</accession>
<evidence type="ECO:0000256" key="5">
    <source>
        <dbReference type="SAM" id="SignalP"/>
    </source>
</evidence>
<dbReference type="AlphaFoldDB" id="A0A9E9LCS8"/>
<keyword evidence="2" id="KW-0255">Endonuclease</keyword>
<dbReference type="SUPFAM" id="SSF50199">
    <property type="entry name" value="Staphylococcal nuclease"/>
    <property type="match status" value="1"/>
</dbReference>
<dbReference type="PANTHER" id="PTHR12302:SF3">
    <property type="entry name" value="SERINE_THREONINE-PROTEIN KINASE 31"/>
    <property type="match status" value="1"/>
</dbReference>
<evidence type="ECO:0000256" key="3">
    <source>
        <dbReference type="ARBA" id="ARBA00022801"/>
    </source>
</evidence>
<protein>
    <submittedName>
        <fullName evidence="7">Thermonuclease family protein</fullName>
    </submittedName>
</protein>
<feature type="compositionally biased region" description="Basic residues" evidence="4">
    <location>
        <begin position="169"/>
        <end position="183"/>
    </location>
</feature>
<evidence type="ECO:0000313" key="7">
    <source>
        <dbReference type="EMBL" id="WAV92017.1"/>
    </source>
</evidence>
<dbReference type="GO" id="GO:0016787">
    <property type="term" value="F:hydrolase activity"/>
    <property type="evidence" value="ECO:0007669"/>
    <property type="project" value="UniProtKB-KW"/>
</dbReference>
<evidence type="ECO:0000256" key="2">
    <source>
        <dbReference type="ARBA" id="ARBA00022759"/>
    </source>
</evidence>
<gene>
    <name evidence="7" type="ORF">NB646_04685</name>
</gene>
<feature type="signal peptide" evidence="5">
    <location>
        <begin position="1"/>
        <end position="19"/>
    </location>
</feature>
<dbReference type="Gene3D" id="2.40.50.90">
    <property type="match status" value="1"/>
</dbReference>
<evidence type="ECO:0000259" key="6">
    <source>
        <dbReference type="PROSITE" id="PS50830"/>
    </source>
</evidence>
<sequence length="197" mass="21780">MRSFLVFCLLVVQVPFAWAWQGVVDQVIDGDSLKIRHESGRIYDVRLYGVDAPELAQTNGPEARDAAKKLVGGKSVNVQVINVDPNGTAVAVVYVNDQYSLQAFLVGSGWAWVYDGHCGLKICTRWQSMETQAKAANRGLWINPHPVSPWKWRQQRHATGKATSVKPATVKKRKTAKRRKTGKKAPADISAELQAGQ</sequence>
<dbReference type="InterPro" id="IPR016071">
    <property type="entry name" value="Staphylococal_nuclease_OB-fold"/>
</dbReference>
<reference evidence="7" key="1">
    <citation type="journal article" date="2022" name="Front. Microbiol.">
        <title>New perspectives on an old grouping: The genomic and phenotypic variability of Oxalobacter formigenes and the implications for calcium oxalate stone prevention.</title>
        <authorList>
            <person name="Chmiel J.A."/>
            <person name="Carr C."/>
            <person name="Stuivenberg G.A."/>
            <person name="Venema R."/>
            <person name="Chanyi R.M."/>
            <person name="Al K.F."/>
            <person name="Giguere D."/>
            <person name="Say H."/>
            <person name="Akouris P.P."/>
            <person name="Dominguez Romero S.A."/>
            <person name="Kwong A."/>
            <person name="Tai V."/>
            <person name="Koval S.F."/>
            <person name="Razvi H."/>
            <person name="Bjazevic J."/>
            <person name="Burton J.P."/>
        </authorList>
    </citation>
    <scope>NUCLEOTIDE SEQUENCE</scope>
    <source>
        <strain evidence="7">OxK</strain>
    </source>
</reference>
<dbReference type="Pfam" id="PF00565">
    <property type="entry name" value="SNase"/>
    <property type="match status" value="1"/>
</dbReference>